<accession>A0A0L6W0J9</accession>
<evidence type="ECO:0000256" key="1">
    <source>
        <dbReference type="ARBA" id="ARBA00022448"/>
    </source>
</evidence>
<dbReference type="InterPro" id="IPR003593">
    <property type="entry name" value="AAA+_ATPase"/>
</dbReference>
<dbReference type="InterPro" id="IPR017871">
    <property type="entry name" value="ABC_transporter-like_CS"/>
</dbReference>
<dbReference type="GO" id="GO:0016887">
    <property type="term" value="F:ATP hydrolysis activity"/>
    <property type="evidence" value="ECO:0007669"/>
    <property type="project" value="InterPro"/>
</dbReference>
<evidence type="ECO:0000256" key="3">
    <source>
        <dbReference type="ARBA" id="ARBA00022840"/>
    </source>
</evidence>
<dbReference type="RefSeq" id="WP_052218377.1">
    <property type="nucleotide sequence ID" value="NZ_LGTE01000016.1"/>
</dbReference>
<evidence type="ECO:0000256" key="2">
    <source>
        <dbReference type="ARBA" id="ARBA00022741"/>
    </source>
</evidence>
<dbReference type="PANTHER" id="PTHR42788:SF13">
    <property type="entry name" value="ALIPHATIC SULFONATES IMPORT ATP-BINDING PROTEIN SSUB"/>
    <property type="match status" value="1"/>
</dbReference>
<dbReference type="Pfam" id="PF00005">
    <property type="entry name" value="ABC_tran"/>
    <property type="match status" value="1"/>
</dbReference>
<dbReference type="SMART" id="SM00382">
    <property type="entry name" value="AAA"/>
    <property type="match status" value="1"/>
</dbReference>
<dbReference type="SUPFAM" id="SSF52540">
    <property type="entry name" value="P-loop containing nucleoside triphosphate hydrolases"/>
    <property type="match status" value="1"/>
</dbReference>
<evidence type="ECO:0000313" key="6">
    <source>
        <dbReference type="Proteomes" id="UP000037175"/>
    </source>
</evidence>
<dbReference type="PANTHER" id="PTHR42788">
    <property type="entry name" value="TAURINE IMPORT ATP-BINDING PROTEIN-RELATED"/>
    <property type="match status" value="1"/>
</dbReference>
<keyword evidence="3" id="KW-0067">ATP-binding</keyword>
<dbReference type="GO" id="GO:0005524">
    <property type="term" value="F:ATP binding"/>
    <property type="evidence" value="ECO:0007669"/>
    <property type="project" value="UniProtKB-KW"/>
</dbReference>
<dbReference type="EMBL" id="LGTE01000016">
    <property type="protein sequence ID" value="KNZ69112.1"/>
    <property type="molecule type" value="Genomic_DNA"/>
</dbReference>
<keyword evidence="6" id="KW-1185">Reference proteome</keyword>
<dbReference type="InterPro" id="IPR027417">
    <property type="entry name" value="P-loop_NTPase"/>
</dbReference>
<proteinExistence type="predicted"/>
<protein>
    <submittedName>
        <fullName evidence="5">ABC transporter</fullName>
    </submittedName>
</protein>
<dbReference type="InterPro" id="IPR003439">
    <property type="entry name" value="ABC_transporter-like_ATP-bd"/>
</dbReference>
<comment type="caution">
    <text evidence="5">The sequence shown here is derived from an EMBL/GenBank/DDBJ whole genome shotgun (WGS) entry which is preliminary data.</text>
</comment>
<keyword evidence="1" id="KW-0813">Transport</keyword>
<feature type="domain" description="ABC transporter" evidence="4">
    <location>
        <begin position="6"/>
        <end position="235"/>
    </location>
</feature>
<organism evidence="5 6">
    <name type="scientific">Thermincola ferriacetica</name>
    <dbReference type="NCBI Taxonomy" id="281456"/>
    <lineage>
        <taxon>Bacteria</taxon>
        <taxon>Bacillati</taxon>
        <taxon>Bacillota</taxon>
        <taxon>Clostridia</taxon>
        <taxon>Eubacteriales</taxon>
        <taxon>Thermincolaceae</taxon>
        <taxon>Thermincola</taxon>
    </lineage>
</organism>
<keyword evidence="2" id="KW-0547">Nucleotide-binding</keyword>
<dbReference type="InterPro" id="IPR050166">
    <property type="entry name" value="ABC_transporter_ATP-bind"/>
</dbReference>
<sequence>MAVNHLEIKNVTKVYTNRQQQIVALDKISFEIDEGELLCILGPSGCGKSTLLRCIAGFEQVTEGEILVGGRPVDKPGPDRTMVFQGFDQLLPWKTVLENVEYPLRVNKLGSPTERRERAAEFLELVGLSEFKDNYPHQLSGGMKQRVAIARALALKPKVLLMDEPFASLDAQTRTVLQTELIGIWEKFRPTIIFITHNIQEAIILGSKIAVMSKRPGTIKKIITNQLGRPRFVGYPGFDEMWQELHALLDYNRIMPSA</sequence>
<dbReference type="AlphaFoldDB" id="A0A0L6W0J9"/>
<dbReference type="PROSITE" id="PS00211">
    <property type="entry name" value="ABC_TRANSPORTER_1"/>
    <property type="match status" value="1"/>
</dbReference>
<dbReference type="Gene3D" id="3.40.50.300">
    <property type="entry name" value="P-loop containing nucleotide triphosphate hydrolases"/>
    <property type="match status" value="1"/>
</dbReference>
<dbReference type="CDD" id="cd03293">
    <property type="entry name" value="ABC_NrtD_SsuB_transporters"/>
    <property type="match status" value="1"/>
</dbReference>
<name>A0A0L6W0J9_9FIRM</name>
<dbReference type="Proteomes" id="UP000037175">
    <property type="component" value="Unassembled WGS sequence"/>
</dbReference>
<evidence type="ECO:0000313" key="5">
    <source>
        <dbReference type="EMBL" id="KNZ69112.1"/>
    </source>
</evidence>
<evidence type="ECO:0000259" key="4">
    <source>
        <dbReference type="PROSITE" id="PS50893"/>
    </source>
</evidence>
<reference evidence="6" key="1">
    <citation type="submission" date="2015-07" db="EMBL/GenBank/DDBJ databases">
        <title>Complete Genome of Thermincola ferriacetica strain Z-0001T.</title>
        <authorList>
            <person name="Lusk B."/>
            <person name="Badalamenti J.P."/>
            <person name="Parameswaran P."/>
            <person name="Bond D.R."/>
            <person name="Torres C.I."/>
        </authorList>
    </citation>
    <scope>NUCLEOTIDE SEQUENCE [LARGE SCALE GENOMIC DNA]</scope>
    <source>
        <strain evidence="6">Z-0001</strain>
    </source>
</reference>
<dbReference type="PROSITE" id="PS50893">
    <property type="entry name" value="ABC_TRANSPORTER_2"/>
    <property type="match status" value="1"/>
</dbReference>
<gene>
    <name evidence="5" type="ORF">Tfer_2216</name>
</gene>